<dbReference type="CDD" id="cd07377">
    <property type="entry name" value="WHTH_GntR"/>
    <property type="match status" value="1"/>
</dbReference>
<gene>
    <name evidence="5" type="ORF">ACFQS1_35580</name>
</gene>
<dbReference type="Pfam" id="PF00392">
    <property type="entry name" value="GntR"/>
    <property type="match status" value="1"/>
</dbReference>
<dbReference type="RefSeq" id="WP_378976519.1">
    <property type="nucleotide sequence ID" value="NZ_JBHTBJ010000048.1"/>
</dbReference>
<dbReference type="InterPro" id="IPR036388">
    <property type="entry name" value="WH-like_DNA-bd_sf"/>
</dbReference>
<dbReference type="EMBL" id="JBHTBJ010000048">
    <property type="protein sequence ID" value="MFC7279314.1"/>
    <property type="molecule type" value="Genomic_DNA"/>
</dbReference>
<dbReference type="InterPro" id="IPR036390">
    <property type="entry name" value="WH_DNA-bd_sf"/>
</dbReference>
<evidence type="ECO:0000313" key="6">
    <source>
        <dbReference type="Proteomes" id="UP001596548"/>
    </source>
</evidence>
<name>A0ABW2I374_9ACTN</name>
<dbReference type="PANTHER" id="PTHR43537">
    <property type="entry name" value="TRANSCRIPTIONAL REGULATOR, GNTR FAMILY"/>
    <property type="match status" value="1"/>
</dbReference>
<dbReference type="Gene3D" id="1.10.10.10">
    <property type="entry name" value="Winged helix-like DNA-binding domain superfamily/Winged helix DNA-binding domain"/>
    <property type="match status" value="1"/>
</dbReference>
<dbReference type="SMART" id="SM00345">
    <property type="entry name" value="HTH_GNTR"/>
    <property type="match status" value="1"/>
</dbReference>
<dbReference type="InterPro" id="IPR011711">
    <property type="entry name" value="GntR_C"/>
</dbReference>
<evidence type="ECO:0000256" key="2">
    <source>
        <dbReference type="ARBA" id="ARBA00023125"/>
    </source>
</evidence>
<organism evidence="5 6">
    <name type="scientific">Paractinoplanes rhizophilus</name>
    <dbReference type="NCBI Taxonomy" id="1416877"/>
    <lineage>
        <taxon>Bacteria</taxon>
        <taxon>Bacillati</taxon>
        <taxon>Actinomycetota</taxon>
        <taxon>Actinomycetes</taxon>
        <taxon>Micromonosporales</taxon>
        <taxon>Micromonosporaceae</taxon>
        <taxon>Paractinoplanes</taxon>
    </lineage>
</organism>
<evidence type="ECO:0000313" key="5">
    <source>
        <dbReference type="EMBL" id="MFC7279314.1"/>
    </source>
</evidence>
<dbReference type="PRINTS" id="PR00035">
    <property type="entry name" value="HTHGNTR"/>
</dbReference>
<comment type="caution">
    <text evidence="5">The sequence shown here is derived from an EMBL/GenBank/DDBJ whole genome shotgun (WGS) entry which is preliminary data.</text>
</comment>
<evidence type="ECO:0000259" key="4">
    <source>
        <dbReference type="PROSITE" id="PS50949"/>
    </source>
</evidence>
<dbReference type="Gene3D" id="1.20.120.530">
    <property type="entry name" value="GntR ligand-binding domain-like"/>
    <property type="match status" value="1"/>
</dbReference>
<evidence type="ECO:0000256" key="3">
    <source>
        <dbReference type="ARBA" id="ARBA00023163"/>
    </source>
</evidence>
<feature type="domain" description="HTH gntR-type" evidence="4">
    <location>
        <begin position="17"/>
        <end position="85"/>
    </location>
</feature>
<dbReference type="Proteomes" id="UP001596548">
    <property type="component" value="Unassembled WGS sequence"/>
</dbReference>
<evidence type="ECO:0000256" key="1">
    <source>
        <dbReference type="ARBA" id="ARBA00023015"/>
    </source>
</evidence>
<dbReference type="SUPFAM" id="SSF48008">
    <property type="entry name" value="GntR ligand-binding domain-like"/>
    <property type="match status" value="1"/>
</dbReference>
<protein>
    <submittedName>
        <fullName evidence="5">FadR/GntR family transcriptional regulator</fullName>
    </submittedName>
</protein>
<dbReference type="Pfam" id="PF07729">
    <property type="entry name" value="FCD"/>
    <property type="match status" value="1"/>
</dbReference>
<dbReference type="SMART" id="SM00895">
    <property type="entry name" value="FCD"/>
    <property type="match status" value="1"/>
</dbReference>
<accession>A0ABW2I374</accession>
<keyword evidence="3" id="KW-0804">Transcription</keyword>
<keyword evidence="1" id="KW-0805">Transcription regulation</keyword>
<sequence length="250" mass="27487">MTAPSDAFKLPPRRRAERLSVAVVTELVELIVTGQLAEGELLPPEGPLSDHFGVSRTVIRESAKRLEEKGLLIVSQGRGTQVARSGSWNMLDPVVLSALIDNDETLGVLDELTVVRGNLESAMAGAVAAGRTAEELARIEQALQVMRQSQHESDSFNEADVVFHLTVMELSGNRLAENITKRLYRRALESTRYHGMQYEGAFSSTLDQHATIVDAIARQDVAAAEQAMRDHIIGSWQRRRFAPARDETGS</sequence>
<dbReference type="SUPFAM" id="SSF46785">
    <property type="entry name" value="Winged helix' DNA-binding domain"/>
    <property type="match status" value="1"/>
</dbReference>
<keyword evidence="2" id="KW-0238">DNA-binding</keyword>
<dbReference type="PANTHER" id="PTHR43537:SF44">
    <property type="entry name" value="GNTR FAMILY REGULATORY PROTEIN"/>
    <property type="match status" value="1"/>
</dbReference>
<proteinExistence type="predicted"/>
<dbReference type="InterPro" id="IPR008920">
    <property type="entry name" value="TF_FadR/GntR_C"/>
</dbReference>
<dbReference type="PROSITE" id="PS50949">
    <property type="entry name" value="HTH_GNTR"/>
    <property type="match status" value="1"/>
</dbReference>
<reference evidence="6" key="1">
    <citation type="journal article" date="2019" name="Int. J. Syst. Evol. Microbiol.">
        <title>The Global Catalogue of Microorganisms (GCM) 10K type strain sequencing project: providing services to taxonomists for standard genome sequencing and annotation.</title>
        <authorList>
            <consortium name="The Broad Institute Genomics Platform"/>
            <consortium name="The Broad Institute Genome Sequencing Center for Infectious Disease"/>
            <person name="Wu L."/>
            <person name="Ma J."/>
        </authorList>
    </citation>
    <scope>NUCLEOTIDE SEQUENCE [LARGE SCALE GENOMIC DNA]</scope>
    <source>
        <strain evidence="6">XZYJT-10</strain>
    </source>
</reference>
<keyword evidence="6" id="KW-1185">Reference proteome</keyword>
<dbReference type="InterPro" id="IPR000524">
    <property type="entry name" value="Tscrpt_reg_HTH_GntR"/>
</dbReference>